<name>A0AAD7A134_9AGAR</name>
<gene>
    <name evidence="4" type="ORF">DFH08DRAFT_618412</name>
</gene>
<accession>A0AAD7A134</accession>
<dbReference type="Proteomes" id="UP001218218">
    <property type="component" value="Unassembled WGS sequence"/>
</dbReference>
<dbReference type="InterPro" id="IPR020845">
    <property type="entry name" value="AMP-binding_CS"/>
</dbReference>
<dbReference type="SUPFAM" id="SSF56801">
    <property type="entry name" value="Acetyl-CoA synthetase-like"/>
    <property type="match status" value="1"/>
</dbReference>
<dbReference type="PROSITE" id="PS00455">
    <property type="entry name" value="AMP_BINDING"/>
    <property type="match status" value="1"/>
</dbReference>
<feature type="non-terminal residue" evidence="4">
    <location>
        <position position="655"/>
    </location>
</feature>
<dbReference type="InterPro" id="IPR051414">
    <property type="entry name" value="Adenylate-forming_Reductase"/>
</dbReference>
<evidence type="ECO:0000256" key="1">
    <source>
        <dbReference type="ARBA" id="ARBA00022450"/>
    </source>
</evidence>
<dbReference type="PANTHER" id="PTHR43439">
    <property type="entry name" value="PHENYLACETATE-COENZYME A LIGASE"/>
    <property type="match status" value="1"/>
</dbReference>
<comment type="caution">
    <text evidence="4">The sequence shown here is derived from an EMBL/GenBank/DDBJ whole genome shotgun (WGS) entry which is preliminary data.</text>
</comment>
<dbReference type="InterPro" id="IPR000873">
    <property type="entry name" value="AMP-dep_synth/lig_dom"/>
</dbReference>
<dbReference type="AlphaFoldDB" id="A0AAD7A134"/>
<evidence type="ECO:0000256" key="2">
    <source>
        <dbReference type="ARBA" id="ARBA00022553"/>
    </source>
</evidence>
<sequence>SMFLPSLIAQATARNPSRPFYIYARPESEEITTITHLEFGRATHRVANILRPNREGQDGEVVAIIAQSDTVLYHAIVAGLMTADLIPFPISPRNSFPGMLQLLRATSCNRIAATCSMLEPLLAGLKTYIADVDPEFALEIQEVPSLLDAYPNLGAETENCLFQPYPTKVSTASLDDIAMYIHSSGSTGLPRAVGETHRMLKQWIILPPVADVRAEAEHWEPLGAMAVPPFHIFGIWEQLVQPLAGTCVAVYPPTGALPGALPITPSADNILEHARMTKCRSLVTVPVLLTTWSESPAAVKYLKTLDRILFAGGPLPQRIGDDLVKQGLRLISAYGATEFGALSSLIPYEDDIKEWAWFRVSPLVKVRWAPQGDGTFECQILAWENHTAMVDNLDDINGYATSDLCVNHPQKKHLWKLVGRLDEVITHSSGEKTVPGPMLDIIMSSPHITGAVMFGRERPQTGILIETTPELQINVHNATQLAELRNKIWPIIEEANENAPAFSRIFKEMILIASSDKPLPRAGKGTVQSKAAIIIYAPEIESLYNTMEEQISAIDVIEPPAVWRAAPIEEWLLRLAGNVCNCATMSSTVDLRQQGFDSLTATIFRLHLVRASCSRKDTLLARGANAIPQDLTHAYPTISQLATFVEGLASGVSTP</sequence>
<dbReference type="InterPro" id="IPR042099">
    <property type="entry name" value="ANL_N_sf"/>
</dbReference>
<dbReference type="Gene3D" id="3.40.50.12780">
    <property type="entry name" value="N-terminal domain of ligase-like"/>
    <property type="match status" value="1"/>
</dbReference>
<reference evidence="4" key="1">
    <citation type="submission" date="2023-03" db="EMBL/GenBank/DDBJ databases">
        <title>Massive genome expansion in bonnet fungi (Mycena s.s.) driven by repeated elements and novel gene families across ecological guilds.</title>
        <authorList>
            <consortium name="Lawrence Berkeley National Laboratory"/>
            <person name="Harder C.B."/>
            <person name="Miyauchi S."/>
            <person name="Viragh M."/>
            <person name="Kuo A."/>
            <person name="Thoen E."/>
            <person name="Andreopoulos B."/>
            <person name="Lu D."/>
            <person name="Skrede I."/>
            <person name="Drula E."/>
            <person name="Henrissat B."/>
            <person name="Morin E."/>
            <person name="Kohler A."/>
            <person name="Barry K."/>
            <person name="LaButti K."/>
            <person name="Morin E."/>
            <person name="Salamov A."/>
            <person name="Lipzen A."/>
            <person name="Mereny Z."/>
            <person name="Hegedus B."/>
            <person name="Baldrian P."/>
            <person name="Stursova M."/>
            <person name="Weitz H."/>
            <person name="Taylor A."/>
            <person name="Grigoriev I.V."/>
            <person name="Nagy L.G."/>
            <person name="Martin F."/>
            <person name="Kauserud H."/>
        </authorList>
    </citation>
    <scope>NUCLEOTIDE SEQUENCE</scope>
    <source>
        <strain evidence="4">CBHHK002</strain>
    </source>
</reference>
<dbReference type="Pfam" id="PF23562">
    <property type="entry name" value="AMP-binding_C_3"/>
    <property type="match status" value="1"/>
</dbReference>
<evidence type="ECO:0000259" key="3">
    <source>
        <dbReference type="Pfam" id="PF00501"/>
    </source>
</evidence>
<feature type="domain" description="AMP-dependent synthetase/ligase" evidence="3">
    <location>
        <begin position="10"/>
        <end position="345"/>
    </location>
</feature>
<evidence type="ECO:0000313" key="4">
    <source>
        <dbReference type="EMBL" id="KAJ7347323.1"/>
    </source>
</evidence>
<dbReference type="PANTHER" id="PTHR43439:SF2">
    <property type="entry name" value="ENZYME, PUTATIVE (JCVI)-RELATED"/>
    <property type="match status" value="1"/>
</dbReference>
<keyword evidence="2" id="KW-0597">Phosphoprotein</keyword>
<keyword evidence="1" id="KW-0596">Phosphopantetheine</keyword>
<keyword evidence="5" id="KW-1185">Reference proteome</keyword>
<proteinExistence type="predicted"/>
<feature type="non-terminal residue" evidence="4">
    <location>
        <position position="1"/>
    </location>
</feature>
<protein>
    <recommendedName>
        <fullName evidence="3">AMP-dependent synthetase/ligase domain-containing protein</fullName>
    </recommendedName>
</protein>
<dbReference type="Pfam" id="PF00501">
    <property type="entry name" value="AMP-binding"/>
    <property type="match status" value="1"/>
</dbReference>
<organism evidence="4 5">
    <name type="scientific">Mycena albidolilacea</name>
    <dbReference type="NCBI Taxonomy" id="1033008"/>
    <lineage>
        <taxon>Eukaryota</taxon>
        <taxon>Fungi</taxon>
        <taxon>Dikarya</taxon>
        <taxon>Basidiomycota</taxon>
        <taxon>Agaricomycotina</taxon>
        <taxon>Agaricomycetes</taxon>
        <taxon>Agaricomycetidae</taxon>
        <taxon>Agaricales</taxon>
        <taxon>Marasmiineae</taxon>
        <taxon>Mycenaceae</taxon>
        <taxon>Mycena</taxon>
    </lineage>
</organism>
<dbReference type="EMBL" id="JARIHO010000019">
    <property type="protein sequence ID" value="KAJ7347323.1"/>
    <property type="molecule type" value="Genomic_DNA"/>
</dbReference>
<evidence type="ECO:0000313" key="5">
    <source>
        <dbReference type="Proteomes" id="UP001218218"/>
    </source>
</evidence>